<dbReference type="RefSeq" id="XP_019042972.1">
    <property type="nucleotide sequence ID" value="XM_019195259.1"/>
</dbReference>
<protein>
    <submittedName>
        <fullName evidence="1">Uncharacterized protein</fullName>
    </submittedName>
</protein>
<sequence length="143" mass="15756">MVDYKAFTKSGYSPPPNLTYTSSNTTAGLSTGEAGIIDSEEDKDEMENKALGTSTGALQSGRTLLVDLCTAYSLDSELRIVGSDCRHLFRSRSKSIPGKYDLFVEMYRSEIHSSIMERLESQIEGRDFEKLPALLAVTLDTNT</sequence>
<dbReference type="AlphaFoldDB" id="A0A1B9FT11"/>
<reference evidence="2" key="4">
    <citation type="submission" date="2024-02" db="EMBL/GenBank/DDBJ databases">
        <title>Comparative genomics of Cryptococcus and Kwoniella reveals pathogenesis evolution and contrasting modes of karyotype evolution via chromosome fusion or intercentromeric recombination.</title>
        <authorList>
            <person name="Coelho M.A."/>
            <person name="David-Palma M."/>
            <person name="Shea T."/>
            <person name="Bowers K."/>
            <person name="McGinley-Smith S."/>
            <person name="Mohammad A.W."/>
            <person name="Gnirke A."/>
            <person name="Yurkov A.M."/>
            <person name="Nowrousian M."/>
            <person name="Sun S."/>
            <person name="Cuomo C.A."/>
            <person name="Heitman J."/>
        </authorList>
    </citation>
    <scope>NUCLEOTIDE SEQUENCE</scope>
    <source>
        <strain evidence="2">CBS 10118</strain>
    </source>
</reference>
<proteinExistence type="predicted"/>
<evidence type="ECO:0000313" key="3">
    <source>
        <dbReference type="Proteomes" id="UP000092730"/>
    </source>
</evidence>
<dbReference type="GeneID" id="30213080"/>
<reference evidence="1" key="3">
    <citation type="submission" date="2014-01" db="EMBL/GenBank/DDBJ databases">
        <title>Evolution of pathogenesis and genome organization in the Tremellales.</title>
        <authorList>
            <person name="Cuomo C."/>
            <person name="Litvintseva A."/>
            <person name="Heitman J."/>
            <person name="Chen Y."/>
            <person name="Sun S."/>
            <person name="Springer D."/>
            <person name="Dromer F."/>
            <person name="Young S."/>
            <person name="Zeng Q."/>
            <person name="Chapman S."/>
            <person name="Gujja S."/>
            <person name="Saif S."/>
            <person name="Birren B."/>
        </authorList>
    </citation>
    <scope>NUCLEOTIDE SEQUENCE</scope>
    <source>
        <strain evidence="1">CBS 10118</strain>
    </source>
</reference>
<accession>A0A1B9FT11</accession>
<dbReference type="Proteomes" id="UP000092730">
    <property type="component" value="Chromosome 3"/>
</dbReference>
<name>A0A1B9FT11_9TREE</name>
<gene>
    <name evidence="1" type="ORF">I302_08681</name>
    <name evidence="2" type="ORF">I302_105400</name>
</gene>
<dbReference type="EMBL" id="KI894026">
    <property type="protein sequence ID" value="OCF21902.1"/>
    <property type="molecule type" value="Genomic_DNA"/>
</dbReference>
<evidence type="ECO:0000313" key="1">
    <source>
        <dbReference type="EMBL" id="OCF21902.1"/>
    </source>
</evidence>
<organism evidence="1">
    <name type="scientific">Kwoniella bestiolae CBS 10118</name>
    <dbReference type="NCBI Taxonomy" id="1296100"/>
    <lineage>
        <taxon>Eukaryota</taxon>
        <taxon>Fungi</taxon>
        <taxon>Dikarya</taxon>
        <taxon>Basidiomycota</taxon>
        <taxon>Agaricomycotina</taxon>
        <taxon>Tremellomycetes</taxon>
        <taxon>Tremellales</taxon>
        <taxon>Cryptococcaceae</taxon>
        <taxon>Kwoniella</taxon>
    </lineage>
</organism>
<keyword evidence="3" id="KW-1185">Reference proteome</keyword>
<dbReference type="EMBL" id="CP144543">
    <property type="protein sequence ID" value="WVW83381.1"/>
    <property type="molecule type" value="Genomic_DNA"/>
</dbReference>
<dbReference type="VEuPathDB" id="FungiDB:I302_08681"/>
<evidence type="ECO:0000313" key="2">
    <source>
        <dbReference type="EMBL" id="WVW83381.1"/>
    </source>
</evidence>
<reference evidence="2" key="2">
    <citation type="submission" date="2013-07" db="EMBL/GenBank/DDBJ databases">
        <authorList>
            <consortium name="The Broad Institute Genome Sequencing Platform"/>
            <person name="Cuomo C."/>
            <person name="Litvintseva A."/>
            <person name="Chen Y."/>
            <person name="Heitman J."/>
            <person name="Sun S."/>
            <person name="Springer D."/>
            <person name="Dromer F."/>
            <person name="Young S.K."/>
            <person name="Zeng Q."/>
            <person name="Gargeya S."/>
            <person name="Fitzgerald M."/>
            <person name="Abouelleil A."/>
            <person name="Alvarado L."/>
            <person name="Berlin A.M."/>
            <person name="Chapman S.B."/>
            <person name="Dewar J."/>
            <person name="Goldberg J."/>
            <person name="Griggs A."/>
            <person name="Gujja S."/>
            <person name="Hansen M."/>
            <person name="Howarth C."/>
            <person name="Imamovic A."/>
            <person name="Larimer J."/>
            <person name="McCowan C."/>
            <person name="Murphy C."/>
            <person name="Pearson M."/>
            <person name="Priest M."/>
            <person name="Roberts A."/>
            <person name="Saif S."/>
            <person name="Shea T."/>
            <person name="Sykes S."/>
            <person name="Wortman J."/>
            <person name="Nusbaum C."/>
            <person name="Birren B."/>
        </authorList>
    </citation>
    <scope>NUCLEOTIDE SEQUENCE</scope>
    <source>
        <strain evidence="2">CBS 10118</strain>
    </source>
</reference>
<dbReference type="KEGG" id="kbi:30213080"/>
<reference evidence="1" key="1">
    <citation type="submission" date="2013-07" db="EMBL/GenBank/DDBJ databases">
        <title>The Genome Sequence of Cryptococcus bestiolae CBS10118.</title>
        <authorList>
            <consortium name="The Broad Institute Genome Sequencing Platform"/>
            <person name="Cuomo C."/>
            <person name="Litvintseva A."/>
            <person name="Chen Y."/>
            <person name="Heitman J."/>
            <person name="Sun S."/>
            <person name="Springer D."/>
            <person name="Dromer F."/>
            <person name="Young S.K."/>
            <person name="Zeng Q."/>
            <person name="Gargeya S."/>
            <person name="Fitzgerald M."/>
            <person name="Abouelleil A."/>
            <person name="Alvarado L."/>
            <person name="Berlin A.M."/>
            <person name="Chapman S.B."/>
            <person name="Dewar J."/>
            <person name="Goldberg J."/>
            <person name="Griggs A."/>
            <person name="Gujja S."/>
            <person name="Hansen M."/>
            <person name="Howarth C."/>
            <person name="Imamovic A."/>
            <person name="Larimer J."/>
            <person name="McCowan C."/>
            <person name="Murphy C."/>
            <person name="Pearson M."/>
            <person name="Priest M."/>
            <person name="Roberts A."/>
            <person name="Saif S."/>
            <person name="Shea T."/>
            <person name="Sykes S."/>
            <person name="Wortman J."/>
            <person name="Nusbaum C."/>
            <person name="Birren B."/>
        </authorList>
    </citation>
    <scope>NUCLEOTIDE SEQUENCE [LARGE SCALE GENOMIC DNA]</scope>
    <source>
        <strain evidence="1">CBS 10118</strain>
    </source>
</reference>